<organism evidence="2 3">
    <name type="scientific">Rathayibacter rathayi</name>
    <name type="common">Corynebacterium rathayi</name>
    <dbReference type="NCBI Taxonomy" id="33887"/>
    <lineage>
        <taxon>Bacteria</taxon>
        <taxon>Bacillati</taxon>
        <taxon>Actinomycetota</taxon>
        <taxon>Actinomycetes</taxon>
        <taxon>Micrococcales</taxon>
        <taxon>Microbacteriaceae</taxon>
        <taxon>Rathayibacter</taxon>
    </lineage>
</organism>
<protein>
    <submittedName>
        <fullName evidence="2">Uncharacterized protein</fullName>
    </submittedName>
</protein>
<dbReference type="EMBL" id="PSUL01000007">
    <property type="protein sequence ID" value="PPF14959.1"/>
    <property type="molecule type" value="Genomic_DNA"/>
</dbReference>
<gene>
    <name evidence="2" type="ORF">C5C04_04800</name>
</gene>
<proteinExistence type="predicted"/>
<comment type="caution">
    <text evidence="2">The sequence shown here is derived from an EMBL/GenBank/DDBJ whole genome shotgun (WGS) entry which is preliminary data.</text>
</comment>
<feature type="transmembrane region" description="Helical" evidence="1">
    <location>
        <begin position="56"/>
        <end position="81"/>
    </location>
</feature>
<dbReference type="AlphaFoldDB" id="A0ABD6WAD2"/>
<accession>A0ABD6WAD2</accession>
<reference evidence="2 3" key="1">
    <citation type="submission" date="2018-02" db="EMBL/GenBank/DDBJ databases">
        <title>Bacteriophage NCPPB3778 and a type I-E CRISPR drive the evolution of the US Biological Select Agent, Rathayibacter toxicus.</title>
        <authorList>
            <person name="Davis E.W.II."/>
            <person name="Tabima J.F."/>
            <person name="Weisberg A.J."/>
            <person name="Lopes L.D."/>
            <person name="Wiseman M.S."/>
            <person name="Wiseman M.S."/>
            <person name="Pupko T."/>
            <person name="Belcher M.S."/>
            <person name="Sechler A.J."/>
            <person name="Tancos M.A."/>
            <person name="Schroeder B.K."/>
            <person name="Murray T.D."/>
            <person name="Luster D.G."/>
            <person name="Schneider W.L."/>
            <person name="Rogers E."/>
            <person name="Andreote F.D."/>
            <person name="Grunwald N.J."/>
            <person name="Putnam M.L."/>
            <person name="Chang J.H."/>
        </authorList>
    </citation>
    <scope>NUCLEOTIDE SEQUENCE [LARGE SCALE GENOMIC DNA]</scope>
    <source>
        <strain evidence="2 3">AY1I9</strain>
    </source>
</reference>
<keyword evidence="1" id="KW-0812">Transmembrane</keyword>
<evidence type="ECO:0000313" key="2">
    <source>
        <dbReference type="EMBL" id="PPF14959.1"/>
    </source>
</evidence>
<name>A0ABD6WAD2_RATRA</name>
<keyword evidence="1" id="KW-1133">Transmembrane helix</keyword>
<evidence type="ECO:0000313" key="3">
    <source>
        <dbReference type="Proteomes" id="UP000237881"/>
    </source>
</evidence>
<dbReference type="RefSeq" id="WP_104326569.1">
    <property type="nucleotide sequence ID" value="NZ_PSUL01000007.1"/>
</dbReference>
<dbReference type="Proteomes" id="UP000237881">
    <property type="component" value="Unassembled WGS sequence"/>
</dbReference>
<keyword evidence="1" id="KW-0472">Membrane</keyword>
<sequence length="86" mass="8644">MPLRSQTTLALAALVAIAAVLAALLGLGRQDASALVRLTDAGEIPARFAVRDRRTGVPAAASSAAPTAAAAAILLAGLLIARAFRR</sequence>
<evidence type="ECO:0000256" key="1">
    <source>
        <dbReference type="SAM" id="Phobius"/>
    </source>
</evidence>